<dbReference type="SMART" id="SM00479">
    <property type="entry name" value="EXOIII"/>
    <property type="match status" value="1"/>
</dbReference>
<dbReference type="InterPro" id="IPR012337">
    <property type="entry name" value="RNaseH-like_sf"/>
</dbReference>
<feature type="binding site" evidence="19">
    <location>
        <position position="11"/>
    </location>
    <ligand>
        <name>a divalent metal cation</name>
        <dbReference type="ChEBI" id="CHEBI:60240"/>
        <label>1</label>
        <note>catalytic</note>
    </ligand>
</feature>
<evidence type="ECO:0000256" key="5">
    <source>
        <dbReference type="ARBA" id="ARBA00022695"/>
    </source>
</evidence>
<evidence type="ECO:0000256" key="10">
    <source>
        <dbReference type="ARBA" id="ARBA00022839"/>
    </source>
</evidence>
<evidence type="ECO:0000256" key="11">
    <source>
        <dbReference type="ARBA" id="ARBA00022842"/>
    </source>
</evidence>
<dbReference type="CDD" id="cd06131">
    <property type="entry name" value="DNA_pol_III_epsilon_Ecoli_like"/>
    <property type="match status" value="1"/>
</dbReference>
<dbReference type="GO" id="GO:0008408">
    <property type="term" value="F:3'-5' exonuclease activity"/>
    <property type="evidence" value="ECO:0007669"/>
    <property type="project" value="TreeGrafter"/>
</dbReference>
<evidence type="ECO:0000256" key="6">
    <source>
        <dbReference type="ARBA" id="ARBA00022705"/>
    </source>
</evidence>
<dbReference type="InterPro" id="IPR036397">
    <property type="entry name" value="RNaseH_sf"/>
</dbReference>
<evidence type="ECO:0000256" key="19">
    <source>
        <dbReference type="PIRSR" id="PIRSR606309-3"/>
    </source>
</evidence>
<name>A0A3R9XUG0_9RICK</name>
<keyword evidence="9 20" id="KW-0378">Hydrolase</keyword>
<gene>
    <name evidence="20" type="primary">dnaQ</name>
    <name evidence="22" type="ORF">EIC27_00800</name>
</gene>
<keyword evidence="7 20" id="KW-0540">Nuclease</keyword>
<dbReference type="NCBIfam" id="NF004316">
    <property type="entry name" value="PRK05711.1"/>
    <property type="match status" value="1"/>
</dbReference>
<evidence type="ECO:0000256" key="18">
    <source>
        <dbReference type="PIRSR" id="PIRSR606309-2"/>
    </source>
</evidence>
<sequence>MMVDLREVILDTESTGLDYKQGDRIIEIGCIELINKVKTNNYFHTYVNPERGVSKGAYNVHGISSDFLKDKPLFRDIAKEFYDFIKDSILVIHNAKFDIGFINNEFQMIGMSKISISNVVDTLMIARKKFPGSPANLDALCKRFNISLDKRDKHGALIDSELLAMVYVELILGEQTKLKFRSDASKNLNNSIKENFPSRSFNLTEKEDTLHKEVIKSIPKAIWKDYN</sequence>
<dbReference type="FunFam" id="3.30.420.10:FF:000012">
    <property type="entry name" value="DNA polymerase III subunit epsilon"/>
    <property type="match status" value="1"/>
</dbReference>
<comment type="catalytic activity">
    <reaction evidence="16 20">
        <text>DNA(n) + a 2'-deoxyribonucleoside 5'-triphosphate = DNA(n+1) + diphosphate</text>
        <dbReference type="Rhea" id="RHEA:22508"/>
        <dbReference type="Rhea" id="RHEA-COMP:17339"/>
        <dbReference type="Rhea" id="RHEA-COMP:17340"/>
        <dbReference type="ChEBI" id="CHEBI:33019"/>
        <dbReference type="ChEBI" id="CHEBI:61560"/>
        <dbReference type="ChEBI" id="CHEBI:173112"/>
        <dbReference type="EC" id="2.7.7.7"/>
    </reaction>
</comment>
<dbReference type="InterPro" id="IPR006309">
    <property type="entry name" value="DnaQ_proteo"/>
</dbReference>
<evidence type="ECO:0000256" key="14">
    <source>
        <dbReference type="ARBA" id="ARBA00025483"/>
    </source>
</evidence>
<dbReference type="OrthoDB" id="9804290at2"/>
<evidence type="ECO:0000256" key="8">
    <source>
        <dbReference type="ARBA" id="ARBA00022723"/>
    </source>
</evidence>
<dbReference type="NCBIfam" id="TIGR00573">
    <property type="entry name" value="dnaq"/>
    <property type="match status" value="1"/>
</dbReference>
<feature type="binding site" evidence="19">
    <location>
        <position position="13"/>
    </location>
    <ligand>
        <name>a divalent metal cation</name>
        <dbReference type="ChEBI" id="CHEBI:60240"/>
        <label>1</label>
        <note>catalytic</note>
    </ligand>
</feature>
<comment type="cofactor">
    <cofactor evidence="19">
        <name>Mg(2+)</name>
        <dbReference type="ChEBI" id="CHEBI:18420"/>
    </cofactor>
    <cofactor evidence="19">
        <name>Mn(2+)</name>
        <dbReference type="ChEBI" id="CHEBI:29035"/>
    </cofactor>
    <text evidence="19">Binds 2 divalent metal cations. Magnesium or manganese.</text>
</comment>
<dbReference type="Proteomes" id="UP000279470">
    <property type="component" value="Unassembled WGS sequence"/>
</dbReference>
<keyword evidence="12 20" id="KW-0239">DNA-directed DNA polymerase</keyword>
<dbReference type="EC" id="2.7.7.7" evidence="2 20"/>
<evidence type="ECO:0000256" key="1">
    <source>
        <dbReference type="ARBA" id="ARBA00001936"/>
    </source>
</evidence>
<feature type="binding site" evidence="18">
    <location>
        <position position="11"/>
    </location>
    <ligand>
        <name>substrate</name>
    </ligand>
</feature>
<feature type="active site" description="Proton acceptor" evidence="17">
    <location>
        <position position="154"/>
    </location>
</feature>
<evidence type="ECO:0000256" key="17">
    <source>
        <dbReference type="PIRSR" id="PIRSR606309-1"/>
    </source>
</evidence>
<proteinExistence type="predicted"/>
<evidence type="ECO:0000259" key="21">
    <source>
        <dbReference type="SMART" id="SM00479"/>
    </source>
</evidence>
<dbReference type="GO" id="GO:0003677">
    <property type="term" value="F:DNA binding"/>
    <property type="evidence" value="ECO:0007669"/>
    <property type="project" value="InterPro"/>
</dbReference>
<feature type="binding site" evidence="18">
    <location>
        <position position="13"/>
    </location>
    <ligand>
        <name>substrate</name>
    </ligand>
</feature>
<dbReference type="PANTHER" id="PTHR30231:SF41">
    <property type="entry name" value="DNA POLYMERASE III SUBUNIT EPSILON"/>
    <property type="match status" value="1"/>
</dbReference>
<protein>
    <recommendedName>
        <fullName evidence="3 20">DNA polymerase III subunit epsilon</fullName>
        <ecNumber evidence="2 20">2.7.7.7</ecNumber>
    </recommendedName>
</protein>
<evidence type="ECO:0000256" key="20">
    <source>
        <dbReference type="RuleBase" id="RU364087"/>
    </source>
</evidence>
<organism evidence="22 23">
    <name type="scientific">Candidatus Aquarickettsia rohweri</name>
    <dbReference type="NCBI Taxonomy" id="2602574"/>
    <lineage>
        <taxon>Bacteria</taxon>
        <taxon>Pseudomonadati</taxon>
        <taxon>Pseudomonadota</taxon>
        <taxon>Alphaproteobacteria</taxon>
        <taxon>Rickettsiales</taxon>
        <taxon>Candidatus Midichloriaceae</taxon>
        <taxon>Candidatus Aquarickettsia</taxon>
    </lineage>
</organism>
<feature type="domain" description="Exonuclease" evidence="21">
    <location>
        <begin position="6"/>
        <end position="176"/>
    </location>
</feature>
<feature type="binding site" evidence="18">
    <location>
        <position position="159"/>
    </location>
    <ligand>
        <name>substrate</name>
    </ligand>
</feature>
<accession>A0A3R9XUG0</accession>
<comment type="cofactor">
    <cofactor evidence="1 20">
        <name>Mn(2+)</name>
        <dbReference type="ChEBI" id="CHEBI:29035"/>
    </cofactor>
</comment>
<feature type="binding site" evidence="19">
    <location>
        <position position="159"/>
    </location>
    <ligand>
        <name>a divalent metal cation</name>
        <dbReference type="ChEBI" id="CHEBI:60240"/>
        <label>1</label>
        <note>catalytic</note>
    </ligand>
</feature>
<keyword evidence="4 20" id="KW-0808">Transferase</keyword>
<feature type="binding site" evidence="18">
    <location>
        <position position="61"/>
    </location>
    <ligand>
        <name>substrate</name>
    </ligand>
</feature>
<keyword evidence="13 19" id="KW-0464">Manganese</keyword>
<comment type="subunit">
    <text evidence="15 20">DNA polymerase III contains a core (composed of alpha, epsilon and theta chains) that associates with a tau subunit. This core dimerizes to form the POLIII' complex. PolIII' associates with the gamma complex (composed of gamma, delta, delta', psi and chi chains) and with the beta chain to form the complete DNA polymerase III complex.</text>
</comment>
<dbReference type="PANTHER" id="PTHR30231">
    <property type="entry name" value="DNA POLYMERASE III SUBUNIT EPSILON"/>
    <property type="match status" value="1"/>
</dbReference>
<evidence type="ECO:0000256" key="2">
    <source>
        <dbReference type="ARBA" id="ARBA00012417"/>
    </source>
</evidence>
<evidence type="ECO:0000313" key="23">
    <source>
        <dbReference type="Proteomes" id="UP000279470"/>
    </source>
</evidence>
<keyword evidence="23" id="KW-1185">Reference proteome</keyword>
<dbReference type="GO" id="GO:0003887">
    <property type="term" value="F:DNA-directed DNA polymerase activity"/>
    <property type="evidence" value="ECO:0007669"/>
    <property type="project" value="UniProtKB-KW"/>
</dbReference>
<reference evidence="23" key="1">
    <citation type="submission" date="2018-11" db="EMBL/GenBank/DDBJ databases">
        <title>Phylogenetic, genomic, and biogeographic characterization of a novel and ubiquitous marine invertebrate-associated Rickettsiales parasite, Candidatus Marinoinvertebrata rohwerii, gen. nov., sp. nov.</title>
        <authorList>
            <person name="Klinges J.G."/>
            <person name="Rosales S.M."/>
            <person name="Mcminds R."/>
            <person name="Shaver E.C."/>
            <person name="Shantz A."/>
            <person name="Peters E.C."/>
            <person name="Burkepile D.E."/>
            <person name="Silliman B.R."/>
            <person name="Vega Thurber R.L."/>
        </authorList>
    </citation>
    <scope>NUCLEOTIDE SEQUENCE [LARGE SCALE GENOMIC DNA]</scope>
    <source>
        <strain evidence="23">a_cerv_44</strain>
    </source>
</reference>
<keyword evidence="8 19" id="KW-0479">Metal-binding</keyword>
<dbReference type="GO" id="GO:0045004">
    <property type="term" value="P:DNA replication proofreading"/>
    <property type="evidence" value="ECO:0007669"/>
    <property type="project" value="TreeGrafter"/>
</dbReference>
<evidence type="ECO:0000256" key="7">
    <source>
        <dbReference type="ARBA" id="ARBA00022722"/>
    </source>
</evidence>
<dbReference type="NCBIfam" id="TIGR01406">
    <property type="entry name" value="dnaQ_proteo"/>
    <property type="match status" value="1"/>
</dbReference>
<dbReference type="EMBL" id="RXFM01000006">
    <property type="protein sequence ID" value="RST71563.1"/>
    <property type="molecule type" value="Genomic_DNA"/>
</dbReference>
<evidence type="ECO:0000313" key="22">
    <source>
        <dbReference type="EMBL" id="RST71563.1"/>
    </source>
</evidence>
<keyword evidence="10 20" id="KW-0269">Exonuclease</keyword>
<comment type="function">
    <text evidence="14 20">DNA polymerase III is a complex, multichain enzyme responsible for most of the replicative synthesis in bacteria. The epsilon subunit contain the editing function and is a proofreading 3'-5' exonuclease.</text>
</comment>
<evidence type="ECO:0000256" key="16">
    <source>
        <dbReference type="ARBA" id="ARBA00049244"/>
    </source>
</evidence>
<dbReference type="InterPro" id="IPR013520">
    <property type="entry name" value="Ribonucl_H"/>
</dbReference>
<dbReference type="GO" id="GO:0005829">
    <property type="term" value="C:cytosol"/>
    <property type="evidence" value="ECO:0007669"/>
    <property type="project" value="TreeGrafter"/>
</dbReference>
<dbReference type="GO" id="GO:0046872">
    <property type="term" value="F:metal ion binding"/>
    <property type="evidence" value="ECO:0007669"/>
    <property type="project" value="UniProtKB-KW"/>
</dbReference>
<evidence type="ECO:0000256" key="13">
    <source>
        <dbReference type="ARBA" id="ARBA00023211"/>
    </source>
</evidence>
<dbReference type="SUPFAM" id="SSF53098">
    <property type="entry name" value="Ribonuclease H-like"/>
    <property type="match status" value="1"/>
</dbReference>
<evidence type="ECO:0000256" key="12">
    <source>
        <dbReference type="ARBA" id="ARBA00022932"/>
    </source>
</evidence>
<keyword evidence="6 20" id="KW-0235">DNA replication</keyword>
<keyword evidence="5 20" id="KW-0548">Nucleotidyltransferase</keyword>
<dbReference type="AlphaFoldDB" id="A0A3R9XUG0"/>
<dbReference type="Gene3D" id="3.30.420.10">
    <property type="entry name" value="Ribonuclease H-like superfamily/Ribonuclease H"/>
    <property type="match status" value="1"/>
</dbReference>
<evidence type="ECO:0000256" key="9">
    <source>
        <dbReference type="ARBA" id="ARBA00022801"/>
    </source>
</evidence>
<comment type="caution">
    <text evidence="22">The sequence shown here is derived from an EMBL/GenBank/DDBJ whole genome shotgun (WGS) entry which is preliminary data.</text>
</comment>
<dbReference type="Pfam" id="PF00929">
    <property type="entry name" value="RNase_T"/>
    <property type="match status" value="1"/>
</dbReference>
<evidence type="ECO:0000256" key="4">
    <source>
        <dbReference type="ARBA" id="ARBA00022679"/>
    </source>
</evidence>
<evidence type="ECO:0000256" key="3">
    <source>
        <dbReference type="ARBA" id="ARBA00020352"/>
    </source>
</evidence>
<keyword evidence="11 19" id="KW-0460">Magnesium</keyword>
<dbReference type="InterPro" id="IPR006054">
    <property type="entry name" value="DnaQ"/>
</dbReference>
<evidence type="ECO:0000256" key="15">
    <source>
        <dbReference type="ARBA" id="ARBA00026073"/>
    </source>
</evidence>